<feature type="domain" description="ParB-like N-terminal" evidence="5">
    <location>
        <begin position="57"/>
        <end position="147"/>
    </location>
</feature>
<evidence type="ECO:0000313" key="7">
    <source>
        <dbReference type="Proteomes" id="UP000228614"/>
    </source>
</evidence>
<dbReference type="Pfam" id="PF17762">
    <property type="entry name" value="HTH_ParB"/>
    <property type="match status" value="1"/>
</dbReference>
<evidence type="ECO:0000313" key="6">
    <source>
        <dbReference type="EMBL" id="PIR94703.1"/>
    </source>
</evidence>
<dbReference type="AlphaFoldDB" id="A0A2H0V6K3"/>
<dbReference type="SUPFAM" id="SSF110849">
    <property type="entry name" value="ParB/Sulfiredoxin"/>
    <property type="match status" value="1"/>
</dbReference>
<comment type="caution">
    <text evidence="6">The sequence shown here is derived from an EMBL/GenBank/DDBJ whole genome shotgun (WGS) entry which is preliminary data.</text>
</comment>
<gene>
    <name evidence="6" type="ORF">COT95_02755</name>
</gene>
<keyword evidence="3" id="KW-0238">DNA-binding</keyword>
<dbReference type="InterPro" id="IPR003115">
    <property type="entry name" value="ParB_N"/>
</dbReference>
<dbReference type="InterPro" id="IPR050336">
    <property type="entry name" value="Chromosome_partition/occlusion"/>
</dbReference>
<feature type="region of interest" description="Disordered" evidence="4">
    <location>
        <begin position="1"/>
        <end position="22"/>
    </location>
</feature>
<dbReference type="InterPro" id="IPR041468">
    <property type="entry name" value="HTH_ParB/Spo0J"/>
</dbReference>
<organism evidence="6 7">
    <name type="scientific">Candidatus Falkowbacteria bacterium CG10_big_fil_rev_8_21_14_0_10_37_6</name>
    <dbReference type="NCBI Taxonomy" id="1974563"/>
    <lineage>
        <taxon>Bacteria</taxon>
        <taxon>Candidatus Falkowiibacteriota</taxon>
    </lineage>
</organism>
<dbReference type="EMBL" id="PFAN01000136">
    <property type="protein sequence ID" value="PIR94703.1"/>
    <property type="molecule type" value="Genomic_DNA"/>
</dbReference>
<name>A0A2H0V6K3_9BACT</name>
<feature type="compositionally biased region" description="Low complexity" evidence="4">
    <location>
        <begin position="1"/>
        <end position="15"/>
    </location>
</feature>
<dbReference type="InterPro" id="IPR036086">
    <property type="entry name" value="ParB/Sulfiredoxin_sf"/>
</dbReference>
<dbReference type="NCBIfam" id="TIGR00180">
    <property type="entry name" value="parB_part"/>
    <property type="match status" value="1"/>
</dbReference>
<sequence>MMKNSSSLGRGLSSLIPQKGNEQDAAELKDKNFFAGDKTSGLNAGQFEEASDNVVLRHVSVDSIEPNPHQPRTYFSDEALAELVDSVKEHGVLQPVIVSEAGNGLYQIIMGERRWRAAQQAGLKEMPVIVREASDMDKLELALVENIVREDLNPIELGLAYKKYIDEFGLTHEAAAKRLGKSRPAISNTIRLLQLPAEIQEAIAKGELSDAHAKVIVGLPTSEQQIACFHQVVGRKLTVARTRVAIQKMGGTKEARQTVDARDEEMEKKLRQYLGTRVSIQRTGYRGKILVEFFNYDEMVDIVDKIIGESEV</sequence>
<evidence type="ECO:0000256" key="2">
    <source>
        <dbReference type="ARBA" id="ARBA00022829"/>
    </source>
</evidence>
<evidence type="ECO:0000256" key="3">
    <source>
        <dbReference type="ARBA" id="ARBA00023125"/>
    </source>
</evidence>
<accession>A0A2H0V6K3</accession>
<dbReference type="Gene3D" id="1.10.10.2830">
    <property type="match status" value="1"/>
</dbReference>
<dbReference type="FunFam" id="1.10.10.2830:FF:000001">
    <property type="entry name" value="Chromosome partitioning protein ParB"/>
    <property type="match status" value="1"/>
</dbReference>
<dbReference type="GO" id="GO:0007059">
    <property type="term" value="P:chromosome segregation"/>
    <property type="evidence" value="ECO:0007669"/>
    <property type="project" value="UniProtKB-KW"/>
</dbReference>
<evidence type="ECO:0000259" key="5">
    <source>
        <dbReference type="SMART" id="SM00470"/>
    </source>
</evidence>
<dbReference type="PANTHER" id="PTHR33375">
    <property type="entry name" value="CHROMOSOME-PARTITIONING PROTEIN PARB-RELATED"/>
    <property type="match status" value="1"/>
</dbReference>
<dbReference type="GO" id="GO:0005694">
    <property type="term" value="C:chromosome"/>
    <property type="evidence" value="ECO:0007669"/>
    <property type="project" value="TreeGrafter"/>
</dbReference>
<dbReference type="InterPro" id="IPR004437">
    <property type="entry name" value="ParB/RepB/Spo0J"/>
</dbReference>
<dbReference type="Proteomes" id="UP000228614">
    <property type="component" value="Unassembled WGS sequence"/>
</dbReference>
<proteinExistence type="inferred from homology"/>
<dbReference type="Gene3D" id="3.90.1530.30">
    <property type="match status" value="1"/>
</dbReference>
<reference evidence="7" key="1">
    <citation type="submission" date="2017-09" db="EMBL/GenBank/DDBJ databases">
        <title>Depth-based differentiation of microbial function through sediment-hosted aquifers and enrichment of novel symbionts in the deep terrestrial subsurface.</title>
        <authorList>
            <person name="Probst A.J."/>
            <person name="Ladd B."/>
            <person name="Jarett J.K."/>
            <person name="Geller-Mcgrath D.E."/>
            <person name="Sieber C.M.K."/>
            <person name="Emerson J.B."/>
            <person name="Anantharaman K."/>
            <person name="Thomas B.C."/>
            <person name="Malmstrom R."/>
            <person name="Stieglmeier M."/>
            <person name="Klingl A."/>
            <person name="Woyke T."/>
            <person name="Ryan C.M."/>
            <person name="Banfield J.F."/>
        </authorList>
    </citation>
    <scope>NUCLEOTIDE SEQUENCE [LARGE SCALE GENOMIC DNA]</scope>
</reference>
<evidence type="ECO:0000256" key="1">
    <source>
        <dbReference type="ARBA" id="ARBA00006295"/>
    </source>
</evidence>
<evidence type="ECO:0000256" key="4">
    <source>
        <dbReference type="SAM" id="MobiDB-lite"/>
    </source>
</evidence>
<dbReference type="CDD" id="cd16393">
    <property type="entry name" value="SPO0J_N"/>
    <property type="match status" value="1"/>
</dbReference>
<dbReference type="GO" id="GO:0003677">
    <property type="term" value="F:DNA binding"/>
    <property type="evidence" value="ECO:0007669"/>
    <property type="project" value="UniProtKB-KW"/>
</dbReference>
<protein>
    <submittedName>
        <fullName evidence="6">Chromosome partitioning protein ParB</fullName>
    </submittedName>
</protein>
<dbReference type="FunFam" id="3.90.1530.30:FF:000001">
    <property type="entry name" value="Chromosome partitioning protein ParB"/>
    <property type="match status" value="1"/>
</dbReference>
<dbReference type="Pfam" id="PF02195">
    <property type="entry name" value="ParB_N"/>
    <property type="match status" value="1"/>
</dbReference>
<dbReference type="SMART" id="SM00470">
    <property type="entry name" value="ParB"/>
    <property type="match status" value="1"/>
</dbReference>
<comment type="similarity">
    <text evidence="1">Belongs to the ParB family.</text>
</comment>
<keyword evidence="2" id="KW-0159">Chromosome partition</keyword>
<dbReference type="PANTHER" id="PTHR33375:SF1">
    <property type="entry name" value="CHROMOSOME-PARTITIONING PROTEIN PARB-RELATED"/>
    <property type="match status" value="1"/>
</dbReference>